<reference evidence="2" key="2">
    <citation type="submission" date="2021-04" db="EMBL/GenBank/DDBJ databases">
        <authorList>
            <person name="Gilroy R."/>
        </authorList>
    </citation>
    <scope>NUCLEOTIDE SEQUENCE</scope>
    <source>
        <strain evidence="2">CHK186-1790</strain>
    </source>
</reference>
<proteinExistence type="predicted"/>
<dbReference type="InterPro" id="IPR000182">
    <property type="entry name" value="GNAT_dom"/>
</dbReference>
<evidence type="ECO:0000313" key="3">
    <source>
        <dbReference type="Proteomes" id="UP000823882"/>
    </source>
</evidence>
<dbReference type="EMBL" id="DWWJ01000089">
    <property type="protein sequence ID" value="HJC40846.1"/>
    <property type="molecule type" value="Genomic_DNA"/>
</dbReference>
<dbReference type="GO" id="GO:0016747">
    <property type="term" value="F:acyltransferase activity, transferring groups other than amino-acyl groups"/>
    <property type="evidence" value="ECO:0007669"/>
    <property type="project" value="InterPro"/>
</dbReference>
<dbReference type="Proteomes" id="UP000823882">
    <property type="component" value="Unassembled WGS sequence"/>
</dbReference>
<dbReference type="Gene3D" id="3.40.630.30">
    <property type="match status" value="1"/>
</dbReference>
<evidence type="ECO:0000313" key="2">
    <source>
        <dbReference type="EMBL" id="HJC40846.1"/>
    </source>
</evidence>
<evidence type="ECO:0000259" key="1">
    <source>
        <dbReference type="PROSITE" id="PS51186"/>
    </source>
</evidence>
<dbReference type="PROSITE" id="PS51186">
    <property type="entry name" value="GNAT"/>
    <property type="match status" value="1"/>
</dbReference>
<name>A0A9D2T0G4_9FIRM</name>
<dbReference type="InterPro" id="IPR016181">
    <property type="entry name" value="Acyl_CoA_acyltransferase"/>
</dbReference>
<dbReference type="InterPro" id="IPR051531">
    <property type="entry name" value="N-acetyltransferase"/>
</dbReference>
<protein>
    <submittedName>
        <fullName evidence="2">GNAT family N-acetyltransferase</fullName>
    </submittedName>
</protein>
<gene>
    <name evidence="2" type="ORF">H9701_04765</name>
</gene>
<reference evidence="2" key="1">
    <citation type="journal article" date="2021" name="PeerJ">
        <title>Extensive microbial diversity within the chicken gut microbiome revealed by metagenomics and culture.</title>
        <authorList>
            <person name="Gilroy R."/>
            <person name="Ravi A."/>
            <person name="Getino M."/>
            <person name="Pursley I."/>
            <person name="Horton D.L."/>
            <person name="Alikhan N.F."/>
            <person name="Baker D."/>
            <person name="Gharbi K."/>
            <person name="Hall N."/>
            <person name="Watson M."/>
            <person name="Adriaenssens E.M."/>
            <person name="Foster-Nyarko E."/>
            <person name="Jarju S."/>
            <person name="Secka A."/>
            <person name="Antonio M."/>
            <person name="Oren A."/>
            <person name="Chaudhuri R.R."/>
            <person name="La Ragione R."/>
            <person name="Hildebrand F."/>
            <person name="Pallen M.J."/>
        </authorList>
    </citation>
    <scope>NUCLEOTIDE SEQUENCE</scope>
    <source>
        <strain evidence="2">CHK186-1790</strain>
    </source>
</reference>
<dbReference type="PANTHER" id="PTHR43792:SF16">
    <property type="entry name" value="N-ACETYLTRANSFERASE DOMAIN-CONTAINING PROTEIN"/>
    <property type="match status" value="1"/>
</dbReference>
<dbReference type="Pfam" id="PF13302">
    <property type="entry name" value="Acetyltransf_3"/>
    <property type="match status" value="1"/>
</dbReference>
<dbReference type="AlphaFoldDB" id="A0A9D2T0G4"/>
<dbReference type="PANTHER" id="PTHR43792">
    <property type="entry name" value="GNAT FAMILY, PUTATIVE (AFU_ORTHOLOGUE AFUA_3G00765)-RELATED-RELATED"/>
    <property type="match status" value="1"/>
</dbReference>
<dbReference type="SUPFAM" id="SSF55729">
    <property type="entry name" value="Acyl-CoA N-acyltransferases (Nat)"/>
    <property type="match status" value="1"/>
</dbReference>
<sequence>MDTRRLETGRLLLRPFGPVDLEALYLLLRDEEVNAFLPWFPVKDLEETRQFYEQRFMGQAYSLAICQKGDDIPIGYIKAGTEDSRDFGYALRREFWHRGIATEAGRALVDQLREDHVPYITATHDKNNPRSGGVMRQIGMHYCYSYVEQWQPKNFPVTFRMYQLNLDGREDRVYSAYWDRYETHFVEEGL</sequence>
<organism evidence="2 3">
    <name type="scientific">Candidatus Intestinimonas pullistercoris</name>
    <dbReference type="NCBI Taxonomy" id="2838623"/>
    <lineage>
        <taxon>Bacteria</taxon>
        <taxon>Bacillati</taxon>
        <taxon>Bacillota</taxon>
        <taxon>Clostridia</taxon>
        <taxon>Eubacteriales</taxon>
        <taxon>Intestinimonas</taxon>
    </lineage>
</organism>
<feature type="domain" description="N-acetyltransferase" evidence="1">
    <location>
        <begin position="11"/>
        <end position="162"/>
    </location>
</feature>
<comment type="caution">
    <text evidence="2">The sequence shown here is derived from an EMBL/GenBank/DDBJ whole genome shotgun (WGS) entry which is preliminary data.</text>
</comment>
<accession>A0A9D2T0G4</accession>